<protein>
    <submittedName>
        <fullName evidence="1">CHAT domain-containing protein</fullName>
    </submittedName>
</protein>
<evidence type="ECO:0000313" key="2">
    <source>
        <dbReference type="Proteomes" id="UP001377168"/>
    </source>
</evidence>
<keyword evidence="2" id="KW-1185">Reference proteome</keyword>
<sequence>MFRRSEKSRYLASARAYKEIQDRFNAAMASGTGLEDVRDDVWDLQMKLVMELARDAPSTAVAGPLQSAARLSFQIECSTGVDWVRTTTSGLAFAAACASAEAFFGRRGEPMPRDLLGEMRGVAMLAAYAGHRCGVPLVGVMVAEAITSLSLGDRMVARELTATVEDEGPEALQQLLDALVQQPDVPFRQAGRAAKRAKESGLGMPEIMQQTFERDWLAREAPAGKQGLVTSPFAVASVRAAASSGRTLVYLAPGPRSGAALRINPPDAHREMCESVELPDLDIDAVRSQVQRIREAYAGAQSGSIGRKALARVIRSVLDGVASAFWAPLLSSWPDLRDTRIALVPLGHSALLPLYTSPVDGTPACGLLDVTVVPSGRALFLASTWPEPADRNVFVAADPWYGAGEIPRTVPEAREVAAAHGVEPRLSRGPGEAVPGDRARSDGDPLRTFRGAGAGPGPTGSDRVPDDVVRRLSEASLIHLACHGDLQSDEPLTSSLLLDDRLPLSSLLERDLRPGATVVLSACELGSIAGDLPDEQLGFPAALLAMGARSVIGALWPVPDEDDTVDLMVDTHRGLSNASATLALGRAIRRSHELGVPASVWASFTHFGA</sequence>
<evidence type="ECO:0000313" key="1">
    <source>
        <dbReference type="EMBL" id="MEJ8634554.1"/>
    </source>
</evidence>
<gene>
    <name evidence="1" type="ORF">WKI67_14250</name>
</gene>
<name>A0ACC6PT83_9ACTN</name>
<dbReference type="EMBL" id="JBBKAJ010000022">
    <property type="protein sequence ID" value="MEJ8634554.1"/>
    <property type="molecule type" value="Genomic_DNA"/>
</dbReference>
<dbReference type="Proteomes" id="UP001377168">
    <property type="component" value="Unassembled WGS sequence"/>
</dbReference>
<accession>A0ACC6PT83</accession>
<proteinExistence type="predicted"/>
<comment type="caution">
    <text evidence="1">The sequence shown here is derived from an EMBL/GenBank/DDBJ whole genome shotgun (WGS) entry which is preliminary data.</text>
</comment>
<reference evidence="1" key="1">
    <citation type="submission" date="2024-03" db="EMBL/GenBank/DDBJ databases">
        <title>Novel Streptomyces species of biotechnological and ecological value are a feature of Machair soil.</title>
        <authorList>
            <person name="Prole J.R."/>
            <person name="Goodfellow M."/>
            <person name="Allenby N."/>
            <person name="Ward A.C."/>
        </authorList>
    </citation>
    <scope>NUCLEOTIDE SEQUENCE</scope>
    <source>
        <strain evidence="1">MS2.AVA.5</strain>
    </source>
</reference>
<organism evidence="1 2">
    <name type="scientific">Streptomyces achmelvichensis</name>
    <dbReference type="NCBI Taxonomy" id="3134111"/>
    <lineage>
        <taxon>Bacteria</taxon>
        <taxon>Bacillati</taxon>
        <taxon>Actinomycetota</taxon>
        <taxon>Actinomycetes</taxon>
        <taxon>Kitasatosporales</taxon>
        <taxon>Streptomycetaceae</taxon>
        <taxon>Streptomyces</taxon>
    </lineage>
</organism>